<feature type="domain" description="Excalibur calcium-binding" evidence="2">
    <location>
        <begin position="94"/>
        <end position="130"/>
    </location>
</feature>
<dbReference type="InterPro" id="IPR008613">
    <property type="entry name" value="Excalibur_Ca-bd_domain"/>
</dbReference>
<dbReference type="AlphaFoldDB" id="A0A562UYI2"/>
<feature type="compositionally biased region" description="Acidic residues" evidence="1">
    <location>
        <begin position="75"/>
        <end position="93"/>
    </location>
</feature>
<dbReference type="RefSeq" id="WP_147141499.1">
    <property type="nucleotide sequence ID" value="NZ_BAABIJ010000003.1"/>
</dbReference>
<reference evidence="3 4" key="1">
    <citation type="journal article" date="2013" name="Stand. Genomic Sci.">
        <title>Genomic Encyclopedia of Type Strains, Phase I: The one thousand microbial genomes (KMG-I) project.</title>
        <authorList>
            <person name="Kyrpides N.C."/>
            <person name="Woyke T."/>
            <person name="Eisen J.A."/>
            <person name="Garrity G."/>
            <person name="Lilburn T.G."/>
            <person name="Beck B.J."/>
            <person name="Whitman W.B."/>
            <person name="Hugenholtz P."/>
            <person name="Klenk H.P."/>
        </authorList>
    </citation>
    <scope>NUCLEOTIDE SEQUENCE [LARGE SCALE GENOMIC DNA]</scope>
    <source>
        <strain evidence="3 4">DSM 45044</strain>
    </source>
</reference>
<evidence type="ECO:0000256" key="1">
    <source>
        <dbReference type="SAM" id="MobiDB-lite"/>
    </source>
</evidence>
<evidence type="ECO:0000259" key="2">
    <source>
        <dbReference type="SMART" id="SM00894"/>
    </source>
</evidence>
<comment type="caution">
    <text evidence="3">The sequence shown here is derived from an EMBL/GenBank/DDBJ whole genome shotgun (WGS) entry which is preliminary data.</text>
</comment>
<dbReference type="Proteomes" id="UP000321617">
    <property type="component" value="Unassembled WGS sequence"/>
</dbReference>
<feature type="compositionally biased region" description="Acidic residues" evidence="1">
    <location>
        <begin position="122"/>
        <end position="143"/>
    </location>
</feature>
<keyword evidence="4" id="KW-1185">Reference proteome</keyword>
<accession>A0A562UYI2</accession>
<gene>
    <name evidence="3" type="ORF">LX16_4092</name>
</gene>
<name>A0A562UYI2_9ACTN</name>
<dbReference type="OrthoDB" id="4337778at2"/>
<proteinExistence type="predicted"/>
<protein>
    <submittedName>
        <fullName evidence="3">Excalibur calcium-binding domain-containing protein</fullName>
    </submittedName>
</protein>
<organism evidence="3 4">
    <name type="scientific">Stackebrandtia albiflava</name>
    <dbReference type="NCBI Taxonomy" id="406432"/>
    <lineage>
        <taxon>Bacteria</taxon>
        <taxon>Bacillati</taxon>
        <taxon>Actinomycetota</taxon>
        <taxon>Actinomycetes</taxon>
        <taxon>Glycomycetales</taxon>
        <taxon>Glycomycetaceae</taxon>
        <taxon>Stackebrandtia</taxon>
    </lineage>
</organism>
<dbReference type="SMART" id="SM00894">
    <property type="entry name" value="Excalibur"/>
    <property type="match status" value="1"/>
</dbReference>
<evidence type="ECO:0000313" key="4">
    <source>
        <dbReference type="Proteomes" id="UP000321617"/>
    </source>
</evidence>
<sequence>MAVRARNRHGIGVVVAALVMSGLGGCAGGDGQTPYPVETSAAPTDPAPGPDESSLSAPPSEDQPDERRPPSPESESPDDPESEETGPTEDGDVYYENCAEVREDDAAPLFPEDPGFRKELDRDDDGVACEPDEESPEPDEESSEPGTESSEPEPDAESSDEE</sequence>
<evidence type="ECO:0000313" key="3">
    <source>
        <dbReference type="EMBL" id="TWJ10672.1"/>
    </source>
</evidence>
<dbReference type="PROSITE" id="PS51257">
    <property type="entry name" value="PROKAR_LIPOPROTEIN"/>
    <property type="match status" value="1"/>
</dbReference>
<feature type="compositionally biased region" description="Acidic residues" evidence="1">
    <location>
        <begin position="150"/>
        <end position="162"/>
    </location>
</feature>
<dbReference type="Pfam" id="PF05901">
    <property type="entry name" value="Excalibur"/>
    <property type="match status" value="1"/>
</dbReference>
<dbReference type="EMBL" id="VLLL01000007">
    <property type="protein sequence ID" value="TWJ10672.1"/>
    <property type="molecule type" value="Genomic_DNA"/>
</dbReference>
<feature type="region of interest" description="Disordered" evidence="1">
    <location>
        <begin position="25"/>
        <end position="162"/>
    </location>
</feature>